<proteinExistence type="predicted"/>
<dbReference type="GeneID" id="66057340"/>
<keyword evidence="2" id="KW-1185">Reference proteome</keyword>
<dbReference type="Gramene" id="PNW69648">
    <property type="protein sequence ID" value="PNW69648"/>
    <property type="gene ID" value="CHLRE_29g757847v5"/>
</dbReference>
<gene>
    <name evidence="1" type="ORF">CHLRE_29g757847v5</name>
</gene>
<dbReference type="EMBL" id="KZ454956">
    <property type="protein sequence ID" value="PNW69648.1"/>
    <property type="molecule type" value="Genomic_DNA"/>
</dbReference>
<evidence type="ECO:0000313" key="2">
    <source>
        <dbReference type="Proteomes" id="UP000006906"/>
    </source>
</evidence>
<protein>
    <submittedName>
        <fullName evidence="1">Uncharacterized protein</fullName>
    </submittedName>
</protein>
<evidence type="ECO:0000313" key="1">
    <source>
        <dbReference type="EMBL" id="PNW69648.1"/>
    </source>
</evidence>
<dbReference type="AlphaFoldDB" id="A0A2K3CMZ7"/>
<name>A0A2K3CMZ7_CHLRE</name>
<dbReference type="RefSeq" id="XP_042914075.1">
    <property type="nucleotide sequence ID" value="XM_043072997.1"/>
</dbReference>
<organism evidence="1 2">
    <name type="scientific">Chlamydomonas reinhardtii</name>
    <name type="common">Chlamydomonas smithii</name>
    <dbReference type="NCBI Taxonomy" id="3055"/>
    <lineage>
        <taxon>Eukaryota</taxon>
        <taxon>Viridiplantae</taxon>
        <taxon>Chlorophyta</taxon>
        <taxon>core chlorophytes</taxon>
        <taxon>Chlorophyceae</taxon>
        <taxon>CS clade</taxon>
        <taxon>Chlamydomonadales</taxon>
        <taxon>Chlamydomonadaceae</taxon>
        <taxon>Chlamydomonas</taxon>
    </lineage>
</organism>
<accession>A0A2K3CMZ7</accession>
<dbReference type="InParanoid" id="A0A2K3CMZ7"/>
<reference evidence="1 2" key="1">
    <citation type="journal article" date="2007" name="Science">
        <title>The Chlamydomonas genome reveals the evolution of key animal and plant functions.</title>
        <authorList>
            <person name="Merchant S.S."/>
            <person name="Prochnik S.E."/>
            <person name="Vallon O."/>
            <person name="Harris E.H."/>
            <person name="Karpowicz S.J."/>
            <person name="Witman G.B."/>
            <person name="Terry A."/>
            <person name="Salamov A."/>
            <person name="Fritz-Laylin L.K."/>
            <person name="Marechal-Drouard L."/>
            <person name="Marshall W.F."/>
            <person name="Qu L.H."/>
            <person name="Nelson D.R."/>
            <person name="Sanderfoot A.A."/>
            <person name="Spalding M.H."/>
            <person name="Kapitonov V.V."/>
            <person name="Ren Q."/>
            <person name="Ferris P."/>
            <person name="Lindquist E."/>
            <person name="Shapiro H."/>
            <person name="Lucas S.M."/>
            <person name="Grimwood J."/>
            <person name="Schmutz J."/>
            <person name="Cardol P."/>
            <person name="Cerutti H."/>
            <person name="Chanfreau G."/>
            <person name="Chen C.L."/>
            <person name="Cognat V."/>
            <person name="Croft M.T."/>
            <person name="Dent R."/>
            <person name="Dutcher S."/>
            <person name="Fernandez E."/>
            <person name="Fukuzawa H."/>
            <person name="Gonzalez-Ballester D."/>
            <person name="Gonzalez-Halphen D."/>
            <person name="Hallmann A."/>
            <person name="Hanikenne M."/>
            <person name="Hippler M."/>
            <person name="Inwood W."/>
            <person name="Jabbari K."/>
            <person name="Kalanon M."/>
            <person name="Kuras R."/>
            <person name="Lefebvre P.A."/>
            <person name="Lemaire S.D."/>
            <person name="Lobanov A.V."/>
            <person name="Lohr M."/>
            <person name="Manuell A."/>
            <person name="Meier I."/>
            <person name="Mets L."/>
            <person name="Mittag M."/>
            <person name="Mittelmeier T."/>
            <person name="Moroney J.V."/>
            <person name="Moseley J."/>
            <person name="Napoli C."/>
            <person name="Nedelcu A.M."/>
            <person name="Niyogi K."/>
            <person name="Novoselov S.V."/>
            <person name="Paulsen I.T."/>
            <person name="Pazour G."/>
            <person name="Purton S."/>
            <person name="Ral J.P."/>
            <person name="Riano-Pachon D.M."/>
            <person name="Riekhof W."/>
            <person name="Rymarquis L."/>
            <person name="Schroda M."/>
            <person name="Stern D."/>
            <person name="Umen J."/>
            <person name="Willows R."/>
            <person name="Wilson N."/>
            <person name="Zimmer S.L."/>
            <person name="Allmer J."/>
            <person name="Balk J."/>
            <person name="Bisova K."/>
            <person name="Chen C.J."/>
            <person name="Elias M."/>
            <person name="Gendler K."/>
            <person name="Hauser C."/>
            <person name="Lamb M.R."/>
            <person name="Ledford H."/>
            <person name="Long J.C."/>
            <person name="Minagawa J."/>
            <person name="Page M.D."/>
            <person name="Pan J."/>
            <person name="Pootakham W."/>
            <person name="Roje S."/>
            <person name="Rose A."/>
            <person name="Stahlberg E."/>
            <person name="Terauchi A.M."/>
            <person name="Yang P."/>
            <person name="Ball S."/>
            <person name="Bowler C."/>
            <person name="Dieckmann C.L."/>
            <person name="Gladyshev V.N."/>
            <person name="Green P."/>
            <person name="Jorgensen R."/>
            <person name="Mayfield S."/>
            <person name="Mueller-Roeber B."/>
            <person name="Rajamani S."/>
            <person name="Sayre R.T."/>
            <person name="Brokstein P."/>
            <person name="Dubchak I."/>
            <person name="Goodstein D."/>
            <person name="Hornick L."/>
            <person name="Huang Y.W."/>
            <person name="Jhaveri J."/>
            <person name="Luo Y."/>
            <person name="Martinez D."/>
            <person name="Ngau W.C."/>
            <person name="Otillar B."/>
            <person name="Poliakov A."/>
            <person name="Porter A."/>
            <person name="Szajkowski L."/>
            <person name="Werner G."/>
            <person name="Zhou K."/>
            <person name="Grigoriev I.V."/>
            <person name="Rokhsar D.S."/>
            <person name="Grossman A.R."/>
        </authorList>
    </citation>
    <scope>NUCLEOTIDE SEQUENCE [LARGE SCALE GENOMIC DNA]</scope>
    <source>
        <strain evidence="2">CC-503</strain>
    </source>
</reference>
<sequence>MLNTHRAQCIIQAQERDIASRAYWDPPPFPSDSRPGSLPTMHIKRVFQATLRIESKL</sequence>
<dbReference type="Proteomes" id="UP000006906">
    <property type="component" value="Unassembled WGS sequence"/>
</dbReference>
<dbReference type="KEGG" id="cre:CHLRE_29g757847v5"/>